<protein>
    <submittedName>
        <fullName evidence="2">Peptidylprolyl isomerase, FKBP-type</fullName>
        <ecNumber evidence="2">5.2.1.8</ecNumber>
    </submittedName>
</protein>
<evidence type="ECO:0000256" key="1">
    <source>
        <dbReference type="SAM" id="MobiDB-lite"/>
    </source>
</evidence>
<sequence>DPQREAPGRRPRRHAAVVSARDRGPRRRRRRRGGRRQDGRGPLRRRVVEHRRAVRRVVGPRRHVQVRPRQGPGHPGLGPGRRRHEGRRPAPDHDPADARLRQARRGRRHRPGRDARLRGRPRRRAL</sequence>
<feature type="non-terminal residue" evidence="2">
    <location>
        <position position="126"/>
    </location>
</feature>
<feature type="compositionally biased region" description="Basic and acidic residues" evidence="1">
    <location>
        <begin position="87"/>
        <end position="100"/>
    </location>
</feature>
<accession>A0A6J4THF2</accession>
<feature type="compositionally biased region" description="Basic residues" evidence="1">
    <location>
        <begin position="24"/>
        <end position="34"/>
    </location>
</feature>
<reference evidence="2" key="1">
    <citation type="submission" date="2020-02" db="EMBL/GenBank/DDBJ databases">
        <authorList>
            <person name="Meier V. D."/>
        </authorList>
    </citation>
    <scope>NUCLEOTIDE SEQUENCE</scope>
    <source>
        <strain evidence="2">AVDCRST_MAG85</strain>
    </source>
</reference>
<keyword evidence="2" id="KW-0413">Isomerase</keyword>
<organism evidence="2">
    <name type="scientific">uncultured Solirubrobacteraceae bacterium</name>
    <dbReference type="NCBI Taxonomy" id="1162706"/>
    <lineage>
        <taxon>Bacteria</taxon>
        <taxon>Bacillati</taxon>
        <taxon>Actinomycetota</taxon>
        <taxon>Thermoleophilia</taxon>
        <taxon>Solirubrobacterales</taxon>
        <taxon>Solirubrobacteraceae</taxon>
        <taxon>environmental samples</taxon>
    </lineage>
</organism>
<feature type="compositionally biased region" description="Basic residues" evidence="1">
    <location>
        <begin position="42"/>
        <end position="66"/>
    </location>
</feature>
<dbReference type="EMBL" id="CADCVT010000338">
    <property type="protein sequence ID" value="CAA9523522.1"/>
    <property type="molecule type" value="Genomic_DNA"/>
</dbReference>
<evidence type="ECO:0000313" key="2">
    <source>
        <dbReference type="EMBL" id="CAA9523522.1"/>
    </source>
</evidence>
<feature type="non-terminal residue" evidence="2">
    <location>
        <position position="1"/>
    </location>
</feature>
<proteinExistence type="predicted"/>
<name>A0A6J4THF2_9ACTN</name>
<feature type="compositionally biased region" description="Basic residues" evidence="1">
    <location>
        <begin position="101"/>
        <end position="111"/>
    </location>
</feature>
<dbReference type="EC" id="5.2.1.8" evidence="2"/>
<dbReference type="AlphaFoldDB" id="A0A6J4THF2"/>
<dbReference type="GO" id="GO:0003755">
    <property type="term" value="F:peptidyl-prolyl cis-trans isomerase activity"/>
    <property type="evidence" value="ECO:0007669"/>
    <property type="project" value="UniProtKB-EC"/>
</dbReference>
<feature type="region of interest" description="Disordered" evidence="1">
    <location>
        <begin position="1"/>
        <end position="126"/>
    </location>
</feature>
<gene>
    <name evidence="2" type="ORF">AVDCRST_MAG85-3040</name>
</gene>